<dbReference type="eggNOG" id="COG0030">
    <property type="taxonomic scope" value="Bacteria"/>
</dbReference>
<keyword evidence="3 7" id="KW-0489">Methyltransferase</keyword>
<keyword evidence="1 7" id="KW-0963">Cytoplasm</keyword>
<proteinExistence type="inferred from homology"/>
<keyword evidence="2 7" id="KW-0698">rRNA processing</keyword>
<dbReference type="Gene3D" id="1.10.8.100">
    <property type="entry name" value="Ribosomal RNA adenine dimethylase-like, domain 2"/>
    <property type="match status" value="1"/>
</dbReference>
<dbReference type="EMBL" id="CP003539">
    <property type="protein sequence ID" value="AFX99093.1"/>
    <property type="molecule type" value="Genomic_DNA"/>
</dbReference>
<evidence type="ECO:0000256" key="7">
    <source>
        <dbReference type="HAMAP-Rule" id="MF_00607"/>
    </source>
</evidence>
<feature type="binding site" evidence="7 8">
    <location>
        <position position="50"/>
    </location>
    <ligand>
        <name>S-adenosyl-L-methionine</name>
        <dbReference type="ChEBI" id="CHEBI:59789"/>
    </ligand>
</feature>
<dbReference type="GO" id="GO:0003723">
    <property type="term" value="F:RNA binding"/>
    <property type="evidence" value="ECO:0007669"/>
    <property type="project" value="UniProtKB-UniRule"/>
</dbReference>
<evidence type="ECO:0000256" key="8">
    <source>
        <dbReference type="PROSITE-ProRule" id="PRU01026"/>
    </source>
</evidence>
<dbReference type="STRING" id="1193729.A1OE_909"/>
<dbReference type="GO" id="GO:0052908">
    <property type="term" value="F:16S rRNA (adenine(1518)-N(6)/adenine(1519)-N(6))-dimethyltransferase activity"/>
    <property type="evidence" value="ECO:0007669"/>
    <property type="project" value="UniProtKB-EC"/>
</dbReference>
<protein>
    <recommendedName>
        <fullName evidence="7">Ribosomal RNA small subunit methyltransferase A</fullName>
        <ecNumber evidence="7">2.1.1.182</ecNumber>
    </recommendedName>
    <alternativeName>
        <fullName evidence="7">16S rRNA (adenine(1518)-N(6)/adenine(1519)-N(6))-dimethyltransferase</fullName>
    </alternativeName>
    <alternativeName>
        <fullName evidence="7">16S rRNA dimethyladenosine transferase</fullName>
    </alternativeName>
    <alternativeName>
        <fullName evidence="7">16S rRNA dimethylase</fullName>
    </alternativeName>
    <alternativeName>
        <fullName evidence="7">S-adenosylmethionine-6-N', N'-adenosyl(rRNA) dimethyltransferase</fullName>
    </alternativeName>
</protein>
<organism evidence="10 11">
    <name type="scientific">Candidatus Endolissoclinum faulkneri L2</name>
    <dbReference type="NCBI Taxonomy" id="1193729"/>
    <lineage>
        <taxon>Bacteria</taxon>
        <taxon>Pseudomonadati</taxon>
        <taxon>Pseudomonadota</taxon>
        <taxon>Alphaproteobacteria</taxon>
        <taxon>Rhodospirillales</taxon>
        <taxon>Rhodospirillaceae</taxon>
        <taxon>Candidatus Endolissoclinum</taxon>
    </lineage>
</organism>
<dbReference type="InterPro" id="IPR023165">
    <property type="entry name" value="rRNA_Ade_diMease-like_C"/>
</dbReference>
<dbReference type="PANTHER" id="PTHR11727">
    <property type="entry name" value="DIMETHYLADENOSINE TRANSFERASE"/>
    <property type="match status" value="1"/>
</dbReference>
<dbReference type="SMART" id="SM00650">
    <property type="entry name" value="rADc"/>
    <property type="match status" value="1"/>
</dbReference>
<dbReference type="EC" id="2.1.1.182" evidence="7"/>
<feature type="binding site" evidence="7 8">
    <location>
        <position position="98"/>
    </location>
    <ligand>
        <name>S-adenosyl-L-methionine</name>
        <dbReference type="ChEBI" id="CHEBI:59789"/>
    </ligand>
</feature>
<dbReference type="RefSeq" id="WP_015088591.1">
    <property type="nucleotide sequence ID" value="NC_019566.1"/>
</dbReference>
<dbReference type="InterPro" id="IPR029063">
    <property type="entry name" value="SAM-dependent_MTases_sf"/>
</dbReference>
<evidence type="ECO:0000256" key="1">
    <source>
        <dbReference type="ARBA" id="ARBA00022490"/>
    </source>
</evidence>
<comment type="catalytic activity">
    <reaction evidence="7">
        <text>adenosine(1518)/adenosine(1519) in 16S rRNA + 4 S-adenosyl-L-methionine = N(6)-dimethyladenosine(1518)/N(6)-dimethyladenosine(1519) in 16S rRNA + 4 S-adenosyl-L-homocysteine + 4 H(+)</text>
        <dbReference type="Rhea" id="RHEA:19609"/>
        <dbReference type="Rhea" id="RHEA-COMP:10232"/>
        <dbReference type="Rhea" id="RHEA-COMP:10233"/>
        <dbReference type="ChEBI" id="CHEBI:15378"/>
        <dbReference type="ChEBI" id="CHEBI:57856"/>
        <dbReference type="ChEBI" id="CHEBI:59789"/>
        <dbReference type="ChEBI" id="CHEBI:74411"/>
        <dbReference type="ChEBI" id="CHEBI:74493"/>
        <dbReference type="EC" id="2.1.1.182"/>
    </reaction>
</comment>
<dbReference type="HAMAP" id="MF_00607">
    <property type="entry name" value="16SrRNA_methyltr_A"/>
    <property type="match status" value="1"/>
</dbReference>
<keyword evidence="11" id="KW-1185">Reference proteome</keyword>
<dbReference type="Pfam" id="PF00398">
    <property type="entry name" value="RrnaAD"/>
    <property type="match status" value="1"/>
</dbReference>
<reference evidence="10 11" key="1">
    <citation type="journal article" date="2012" name="Proc. Natl. Acad. Sci. U.S.A.">
        <title>Genome streamlining and chemical defense in a coral reef symbiosis.</title>
        <authorList>
            <person name="Kwan J.C."/>
            <person name="Donia M.S."/>
            <person name="Han A.W."/>
            <person name="Hirose E."/>
            <person name="Haygood M.G."/>
            <person name="Schmidt E.W."/>
        </authorList>
    </citation>
    <scope>NUCLEOTIDE SEQUENCE [LARGE SCALE GENOMIC DNA]</scope>
    <source>
        <strain evidence="10 11">L2</strain>
    </source>
</reference>
<feature type="binding site" evidence="7 8">
    <location>
        <position position="23"/>
    </location>
    <ligand>
        <name>S-adenosyl-L-methionine</name>
        <dbReference type="ChEBI" id="CHEBI:59789"/>
    </ligand>
</feature>
<comment type="similarity">
    <text evidence="7">Belongs to the class I-like SAM-binding methyltransferase superfamily. rRNA adenine N(6)-methyltransferase family. RsmA subfamily.</text>
</comment>
<dbReference type="GO" id="GO:0005829">
    <property type="term" value="C:cytosol"/>
    <property type="evidence" value="ECO:0007669"/>
    <property type="project" value="TreeGrafter"/>
</dbReference>
<gene>
    <name evidence="7" type="primary">rsmA</name>
    <name evidence="7 10" type="synonym">ksgA</name>
    <name evidence="10" type="ORF">A1OE_909</name>
</gene>
<keyword evidence="5 7" id="KW-0949">S-adenosyl-L-methionine</keyword>
<dbReference type="PATRIC" id="fig|1193729.4.peg.505"/>
<dbReference type="OrthoDB" id="9814755at2"/>
<dbReference type="PROSITE" id="PS51689">
    <property type="entry name" value="SAM_RNA_A_N6_MT"/>
    <property type="match status" value="1"/>
</dbReference>
<dbReference type="Proteomes" id="UP000010077">
    <property type="component" value="Chromosome"/>
</dbReference>
<feature type="binding site" evidence="7 8">
    <location>
        <position position="72"/>
    </location>
    <ligand>
        <name>S-adenosyl-L-methionine</name>
        <dbReference type="ChEBI" id="CHEBI:59789"/>
    </ligand>
</feature>
<keyword evidence="4 7" id="KW-0808">Transferase</keyword>
<dbReference type="InterPro" id="IPR001737">
    <property type="entry name" value="KsgA/Erm"/>
</dbReference>
<evidence type="ECO:0000256" key="3">
    <source>
        <dbReference type="ARBA" id="ARBA00022603"/>
    </source>
</evidence>
<dbReference type="SUPFAM" id="SSF53335">
    <property type="entry name" value="S-adenosyl-L-methionine-dependent methyltransferases"/>
    <property type="match status" value="1"/>
</dbReference>
<name>K7Z4X4_9PROT</name>
<dbReference type="KEGG" id="thal:A1OE_909"/>
<comment type="function">
    <text evidence="7">Specifically dimethylates two adjacent adenosines (A1518 and A1519) in the loop of a conserved hairpin near the 3'-end of 16S rRNA in the 30S particle. May play a critical role in biogenesis of 30S subunits.</text>
</comment>
<dbReference type="CDD" id="cd02440">
    <property type="entry name" value="AdoMet_MTases"/>
    <property type="match status" value="1"/>
</dbReference>
<evidence type="ECO:0000256" key="2">
    <source>
        <dbReference type="ARBA" id="ARBA00022552"/>
    </source>
</evidence>
<dbReference type="Gene3D" id="3.40.50.150">
    <property type="entry name" value="Vaccinia Virus protein VP39"/>
    <property type="match status" value="1"/>
</dbReference>
<dbReference type="AlphaFoldDB" id="K7Z4X4"/>
<evidence type="ECO:0000256" key="4">
    <source>
        <dbReference type="ARBA" id="ARBA00022679"/>
    </source>
</evidence>
<keyword evidence="6 7" id="KW-0694">RNA-binding</keyword>
<accession>K7Z4X4</accession>
<feature type="domain" description="Ribosomal RNA adenine methylase transferase N-terminal" evidence="9">
    <location>
        <begin position="30"/>
        <end position="202"/>
    </location>
</feature>
<evidence type="ECO:0000256" key="5">
    <source>
        <dbReference type="ARBA" id="ARBA00022691"/>
    </source>
</evidence>
<dbReference type="NCBIfam" id="TIGR00755">
    <property type="entry name" value="ksgA"/>
    <property type="match status" value="1"/>
</dbReference>
<evidence type="ECO:0000313" key="11">
    <source>
        <dbReference type="Proteomes" id="UP000010077"/>
    </source>
</evidence>
<evidence type="ECO:0000259" key="9">
    <source>
        <dbReference type="SMART" id="SM00650"/>
    </source>
</evidence>
<feature type="binding site" evidence="7 8">
    <location>
        <position position="117"/>
    </location>
    <ligand>
        <name>S-adenosyl-L-methionine</name>
        <dbReference type="ChEBI" id="CHEBI:59789"/>
    </ligand>
</feature>
<sequence length="274" mass="30151">MLPPIREIISAGRISARKSLGQHFLFDINLARRIARLAGDMSTGTTIEIGPGPGGLTRGLLLEGARKVVAVEIDSRANNFLKSLITAASGRLTLIKEDALKVNFTAISQPPRHIVANLPYNIATRILLTLLRNPHDFASLTLMFQSEVADRLIANPGSKIYGRLSVLVSWLCTTQKLMNISPNAFIPPPKICSSLVRLVPRVTPLAAANRDILEYITKAAFSQRRKMLRQSLKKLGGVTLIQAADLNHTSRPENLTVKEFCRLANAYSKLNQIR</sequence>
<comment type="subcellular location">
    <subcellularLocation>
        <location evidence="7">Cytoplasm</location>
    </subcellularLocation>
</comment>
<dbReference type="HOGENOM" id="CLU_041220_0_1_5"/>
<dbReference type="FunFam" id="1.10.8.100:FF:000001">
    <property type="entry name" value="Ribosomal RNA small subunit methyltransferase A"/>
    <property type="match status" value="1"/>
</dbReference>
<evidence type="ECO:0000256" key="6">
    <source>
        <dbReference type="ARBA" id="ARBA00022884"/>
    </source>
</evidence>
<evidence type="ECO:0000313" key="10">
    <source>
        <dbReference type="EMBL" id="AFX99093.1"/>
    </source>
</evidence>
<dbReference type="InterPro" id="IPR011530">
    <property type="entry name" value="rRNA_adenine_dimethylase"/>
</dbReference>
<dbReference type="PANTHER" id="PTHR11727:SF7">
    <property type="entry name" value="DIMETHYLADENOSINE TRANSFERASE-RELATED"/>
    <property type="match status" value="1"/>
</dbReference>
<feature type="binding site" evidence="7 8">
    <location>
        <position position="25"/>
    </location>
    <ligand>
        <name>S-adenosyl-L-methionine</name>
        <dbReference type="ChEBI" id="CHEBI:59789"/>
    </ligand>
</feature>
<dbReference type="InterPro" id="IPR020598">
    <property type="entry name" value="rRNA_Ade_methylase_Trfase_N"/>
</dbReference>